<evidence type="ECO:0000313" key="2">
    <source>
        <dbReference type="Proteomes" id="UP000599688"/>
    </source>
</evidence>
<protein>
    <recommendedName>
        <fullName evidence="3">Glutaminyl-tRNA synthetase</fullName>
    </recommendedName>
</protein>
<proteinExistence type="predicted"/>
<dbReference type="Pfam" id="PF19852">
    <property type="entry name" value="DUF6327"/>
    <property type="match status" value="1"/>
</dbReference>
<comment type="caution">
    <text evidence="1">The sequence shown here is derived from an EMBL/GenBank/DDBJ whole genome shotgun (WGS) entry which is preliminary data.</text>
</comment>
<name>A0A916ZTJ8_9FLAO</name>
<evidence type="ECO:0000313" key="1">
    <source>
        <dbReference type="EMBL" id="GGE13214.1"/>
    </source>
</evidence>
<dbReference type="InterPro" id="IPR046290">
    <property type="entry name" value="DUF6327"/>
</dbReference>
<dbReference type="AlphaFoldDB" id="A0A916ZTJ8"/>
<keyword evidence="2" id="KW-1185">Reference proteome</keyword>
<dbReference type="RefSeq" id="WP_188406040.1">
    <property type="nucleotide sequence ID" value="NZ_BMGL01000007.1"/>
</dbReference>
<reference evidence="1 2" key="1">
    <citation type="journal article" date="2014" name="Int. J. Syst. Evol. Microbiol.">
        <title>Complete genome sequence of Corynebacterium casei LMG S-19264T (=DSM 44701T), isolated from a smear-ripened cheese.</title>
        <authorList>
            <consortium name="US DOE Joint Genome Institute (JGI-PGF)"/>
            <person name="Walter F."/>
            <person name="Albersmeier A."/>
            <person name="Kalinowski J."/>
            <person name="Ruckert C."/>
        </authorList>
    </citation>
    <scope>NUCLEOTIDE SEQUENCE [LARGE SCALE GENOMIC DNA]</scope>
    <source>
        <strain evidence="1 2">CGMCC 1.12925</strain>
    </source>
</reference>
<gene>
    <name evidence="1" type="ORF">GCM10010831_13270</name>
</gene>
<dbReference type="EMBL" id="BMGL01000007">
    <property type="protein sequence ID" value="GGE13214.1"/>
    <property type="molecule type" value="Genomic_DNA"/>
</dbReference>
<sequence length="73" mass="8427">MKKYTSFKEIDDDLKLLKLKSDIAKQKASIDVAYLKSDLTLTNLLSDLLSTLGKRYFYKQVLEKLVKKLGSNR</sequence>
<dbReference type="Proteomes" id="UP000599688">
    <property type="component" value="Unassembled WGS sequence"/>
</dbReference>
<organism evidence="1 2">
    <name type="scientific">Psychroflexus salis</name>
    <dbReference type="NCBI Taxonomy" id="1526574"/>
    <lineage>
        <taxon>Bacteria</taxon>
        <taxon>Pseudomonadati</taxon>
        <taxon>Bacteroidota</taxon>
        <taxon>Flavobacteriia</taxon>
        <taxon>Flavobacteriales</taxon>
        <taxon>Flavobacteriaceae</taxon>
        <taxon>Psychroflexus</taxon>
    </lineage>
</organism>
<evidence type="ECO:0008006" key="3">
    <source>
        <dbReference type="Google" id="ProtNLM"/>
    </source>
</evidence>
<accession>A0A916ZTJ8</accession>